<keyword evidence="2" id="KW-1185">Reference proteome</keyword>
<evidence type="ECO:0000313" key="1">
    <source>
        <dbReference type="EnsemblPlants" id="AVESA.00010b.r2.5CG0890880.1.CDS.1"/>
    </source>
</evidence>
<dbReference type="Proteomes" id="UP001732700">
    <property type="component" value="Chromosome 5C"/>
</dbReference>
<reference evidence="1" key="2">
    <citation type="submission" date="2025-09" db="UniProtKB">
        <authorList>
            <consortium name="EnsemblPlants"/>
        </authorList>
    </citation>
    <scope>IDENTIFICATION</scope>
</reference>
<proteinExistence type="predicted"/>
<evidence type="ECO:0000313" key="2">
    <source>
        <dbReference type="Proteomes" id="UP001732700"/>
    </source>
</evidence>
<reference evidence="1" key="1">
    <citation type="submission" date="2021-05" db="EMBL/GenBank/DDBJ databases">
        <authorList>
            <person name="Scholz U."/>
            <person name="Mascher M."/>
            <person name="Fiebig A."/>
        </authorList>
    </citation>
    <scope>NUCLEOTIDE SEQUENCE [LARGE SCALE GENOMIC DNA]</scope>
</reference>
<accession>A0ACD5Y255</accession>
<protein>
    <submittedName>
        <fullName evidence="1">Uncharacterized protein</fullName>
    </submittedName>
</protein>
<name>A0ACD5Y255_AVESA</name>
<dbReference type="EnsemblPlants" id="AVESA.00010b.r2.5CG0890880.1">
    <property type="protein sequence ID" value="AVESA.00010b.r2.5CG0890880.1.CDS.1"/>
    <property type="gene ID" value="AVESA.00010b.r2.5CG0890880"/>
</dbReference>
<sequence>MMSSSEPDPPVVVHSGGCHCRRVRWQADAPASLAAGTCNCSNCAMRGITYFTVPNDRFRLQDGSEEFLTTYTFGTGTAKHIFCKVCGITSFYKQRGNPGEVALSVACIDDGTVAHVQVTEFDGKNWGY</sequence>
<organism evidence="1 2">
    <name type="scientific">Avena sativa</name>
    <name type="common">Oat</name>
    <dbReference type="NCBI Taxonomy" id="4498"/>
    <lineage>
        <taxon>Eukaryota</taxon>
        <taxon>Viridiplantae</taxon>
        <taxon>Streptophyta</taxon>
        <taxon>Embryophyta</taxon>
        <taxon>Tracheophyta</taxon>
        <taxon>Spermatophyta</taxon>
        <taxon>Magnoliopsida</taxon>
        <taxon>Liliopsida</taxon>
        <taxon>Poales</taxon>
        <taxon>Poaceae</taxon>
        <taxon>BOP clade</taxon>
        <taxon>Pooideae</taxon>
        <taxon>Poodae</taxon>
        <taxon>Poeae</taxon>
        <taxon>Poeae Chloroplast Group 1 (Aveneae type)</taxon>
        <taxon>Aveninae</taxon>
        <taxon>Avena</taxon>
    </lineage>
</organism>